<dbReference type="EMBL" id="CAAALY010005195">
    <property type="protein sequence ID" value="VEL08983.1"/>
    <property type="molecule type" value="Genomic_DNA"/>
</dbReference>
<name>A0A3S5CHK7_9PLAT</name>
<organism evidence="2 3">
    <name type="scientific">Protopolystoma xenopodis</name>
    <dbReference type="NCBI Taxonomy" id="117903"/>
    <lineage>
        <taxon>Eukaryota</taxon>
        <taxon>Metazoa</taxon>
        <taxon>Spiralia</taxon>
        <taxon>Lophotrochozoa</taxon>
        <taxon>Platyhelminthes</taxon>
        <taxon>Monogenea</taxon>
        <taxon>Polyopisthocotylea</taxon>
        <taxon>Polystomatidea</taxon>
        <taxon>Polystomatidae</taxon>
        <taxon>Protopolystoma</taxon>
    </lineage>
</organism>
<gene>
    <name evidence="2" type="ORF">PXEA_LOCUS2423</name>
</gene>
<evidence type="ECO:0000256" key="1">
    <source>
        <dbReference type="SAM" id="MobiDB-lite"/>
    </source>
</evidence>
<dbReference type="AlphaFoldDB" id="A0A3S5CHK7"/>
<sequence length="67" mass="6749">MAEMEAHCTKSSGDKGCHRSPLGGVLGPSGLGAEVAAPESAKSHHISSANLACVEARLKGHCVPVGR</sequence>
<dbReference type="Proteomes" id="UP000784294">
    <property type="component" value="Unassembled WGS sequence"/>
</dbReference>
<reference evidence="2" key="1">
    <citation type="submission" date="2018-11" db="EMBL/GenBank/DDBJ databases">
        <authorList>
            <consortium name="Pathogen Informatics"/>
        </authorList>
    </citation>
    <scope>NUCLEOTIDE SEQUENCE</scope>
</reference>
<proteinExistence type="predicted"/>
<evidence type="ECO:0000313" key="3">
    <source>
        <dbReference type="Proteomes" id="UP000784294"/>
    </source>
</evidence>
<feature type="region of interest" description="Disordered" evidence="1">
    <location>
        <begin position="1"/>
        <end position="23"/>
    </location>
</feature>
<accession>A0A3S5CHK7</accession>
<evidence type="ECO:0000313" key="2">
    <source>
        <dbReference type="EMBL" id="VEL08983.1"/>
    </source>
</evidence>
<keyword evidence="3" id="KW-1185">Reference proteome</keyword>
<protein>
    <submittedName>
        <fullName evidence="2">Uncharacterized protein</fullName>
    </submittedName>
</protein>
<feature type="compositionally biased region" description="Basic and acidic residues" evidence="1">
    <location>
        <begin position="1"/>
        <end position="17"/>
    </location>
</feature>
<comment type="caution">
    <text evidence="2">The sequence shown here is derived from an EMBL/GenBank/DDBJ whole genome shotgun (WGS) entry which is preliminary data.</text>
</comment>